<dbReference type="Pfam" id="PF03703">
    <property type="entry name" value="bPH_2"/>
    <property type="match status" value="1"/>
</dbReference>
<protein>
    <submittedName>
        <fullName evidence="3">Contains bPH2 (Bacterial pleckstrin homology) domain (YdbS)</fullName>
    </submittedName>
</protein>
<dbReference type="PANTHER" id="PTHR34473">
    <property type="entry name" value="UPF0699 TRANSMEMBRANE PROTEIN YDBS"/>
    <property type="match status" value="1"/>
</dbReference>
<reference evidence="3 4" key="1">
    <citation type="submission" date="2023-10" db="EMBL/GenBank/DDBJ databases">
        <authorList>
            <person name="Botero Cardona J."/>
        </authorList>
    </citation>
    <scope>NUCLEOTIDE SEQUENCE [LARGE SCALE GENOMIC DNA]</scope>
    <source>
        <strain evidence="3 4">R-53137</strain>
    </source>
</reference>
<feature type="transmembrane region" description="Helical" evidence="1">
    <location>
        <begin position="40"/>
        <end position="65"/>
    </location>
</feature>
<evidence type="ECO:0000313" key="4">
    <source>
        <dbReference type="Proteomes" id="UP001314262"/>
    </source>
</evidence>
<proteinExistence type="predicted"/>
<evidence type="ECO:0000313" key="3">
    <source>
        <dbReference type="EMBL" id="CAK1224912.1"/>
    </source>
</evidence>
<sequence>MQALPATIKKVWYIMEVIGAIVILAIYFAGNWALQHFLKFYLPIWAIWGLFLAIVLWFVVGILLVRYRYAFYHFMVNETDVEIKKGFFFRTHTAIPIARVQNVDLDQGPILRLFKLQQVHILTGGSGHEIEALTEVEAEQFKDRVMTLAREARHEG</sequence>
<evidence type="ECO:0000259" key="2">
    <source>
        <dbReference type="Pfam" id="PF03703"/>
    </source>
</evidence>
<organism evidence="3 4">
    <name type="scientific">Fructobacillus tropaeoli</name>
    <dbReference type="NCBI Taxonomy" id="709323"/>
    <lineage>
        <taxon>Bacteria</taxon>
        <taxon>Bacillati</taxon>
        <taxon>Bacillota</taxon>
        <taxon>Bacilli</taxon>
        <taxon>Lactobacillales</taxon>
        <taxon>Lactobacillaceae</taxon>
        <taxon>Fructobacillus</taxon>
    </lineage>
</organism>
<keyword evidence="1" id="KW-1133">Transmembrane helix</keyword>
<comment type="caution">
    <text evidence="3">The sequence shown here is derived from an EMBL/GenBank/DDBJ whole genome shotgun (WGS) entry which is preliminary data.</text>
</comment>
<gene>
    <name evidence="3" type="ORF">R53137_KAKDMLNK_00071</name>
</gene>
<evidence type="ECO:0000256" key="1">
    <source>
        <dbReference type="SAM" id="Phobius"/>
    </source>
</evidence>
<dbReference type="EMBL" id="CAUZLT010000001">
    <property type="protein sequence ID" value="CAK1224912.1"/>
    <property type="molecule type" value="Genomic_DNA"/>
</dbReference>
<feature type="transmembrane region" description="Helical" evidence="1">
    <location>
        <begin position="12"/>
        <end position="34"/>
    </location>
</feature>
<name>A0ABM9MLL3_9LACO</name>
<keyword evidence="1" id="KW-0472">Membrane</keyword>
<keyword evidence="4" id="KW-1185">Reference proteome</keyword>
<dbReference type="PANTHER" id="PTHR34473:SF2">
    <property type="entry name" value="UPF0699 TRANSMEMBRANE PROTEIN YDBT"/>
    <property type="match status" value="1"/>
</dbReference>
<accession>A0ABM9MLL3</accession>
<dbReference type="RefSeq" id="WP_168778382.1">
    <property type="nucleotide sequence ID" value="NZ_BOJU01000002.1"/>
</dbReference>
<keyword evidence="1" id="KW-0812">Transmembrane</keyword>
<dbReference type="InterPro" id="IPR005182">
    <property type="entry name" value="YdbS-like_PH"/>
</dbReference>
<feature type="domain" description="YdbS-like PH" evidence="2">
    <location>
        <begin position="69"/>
        <end position="144"/>
    </location>
</feature>
<dbReference type="Proteomes" id="UP001314262">
    <property type="component" value="Unassembled WGS sequence"/>
</dbReference>